<feature type="domain" description="ABC transmembrane type-1" evidence="11">
    <location>
        <begin position="9"/>
        <end position="204"/>
    </location>
</feature>
<keyword evidence="13" id="KW-1185">Reference proteome</keyword>
<keyword evidence="3 9" id="KW-0813">Transport</keyword>
<dbReference type="InterPro" id="IPR011867">
    <property type="entry name" value="ModB_ABC"/>
</dbReference>
<dbReference type="NCBIfam" id="TIGR02141">
    <property type="entry name" value="modB_ABC"/>
    <property type="match status" value="1"/>
</dbReference>
<evidence type="ECO:0000256" key="8">
    <source>
        <dbReference type="ARBA" id="ARBA00023136"/>
    </source>
</evidence>
<keyword evidence="8 9" id="KW-0472">Membrane</keyword>
<reference evidence="13" key="1">
    <citation type="submission" date="2017-02" db="EMBL/GenBank/DDBJ databases">
        <authorList>
            <person name="Varghese N."/>
            <person name="Submissions S."/>
        </authorList>
    </citation>
    <scope>NUCLEOTIDE SEQUENCE [LARGE SCALE GENOMIC DNA]</scope>
    <source>
        <strain evidence="13">DSM 16521</strain>
    </source>
</reference>
<dbReference type="EMBL" id="FUXM01000011">
    <property type="protein sequence ID" value="SJZ89854.1"/>
    <property type="molecule type" value="Genomic_DNA"/>
</dbReference>
<dbReference type="InterPro" id="IPR035906">
    <property type="entry name" value="MetI-like_sf"/>
</dbReference>
<dbReference type="PANTHER" id="PTHR30183:SF3">
    <property type="entry name" value="MOLYBDENUM TRANSPORT SYSTEM PERMEASE PROTEIN MODB"/>
    <property type="match status" value="1"/>
</dbReference>
<keyword evidence="6 9" id="KW-0812">Transmembrane</keyword>
<protein>
    <recommendedName>
        <fullName evidence="10">Molybdenum transport system permease</fullName>
    </recommendedName>
</protein>
<keyword evidence="4 10" id="KW-1003">Cell membrane</keyword>
<comment type="similarity">
    <text evidence="2 10">Belongs to the binding-protein-dependent transport system permease family. CysTW subfamily.</text>
</comment>
<organism evidence="12 13">
    <name type="scientific">Carboxydocella sporoproducens DSM 16521</name>
    <dbReference type="NCBI Taxonomy" id="1121270"/>
    <lineage>
        <taxon>Bacteria</taxon>
        <taxon>Bacillati</taxon>
        <taxon>Bacillota</taxon>
        <taxon>Clostridia</taxon>
        <taxon>Eubacteriales</taxon>
        <taxon>Clostridiales Family XVI. Incertae Sedis</taxon>
        <taxon>Carboxydocella</taxon>
    </lineage>
</organism>
<sequence length="239" mass="26852">MNTIDWSPLLLSLKIALLAVGINLLLTIPLAWIMSKRKIYLKQIWESIFILPLVLPPSVVGFGLLLLGHWLKEVLNIQIVFTWLGAFLAATIVAFPIIYQSMRYSFDAIDEQLEMAARSLGAGEWRVFWTITLPLAWPGIVSGLIMGLARALGEFGATLMIAGNIPGQTQTLATAVYYAVEEGNWQKAGMLVSILVLICFCLIYSLNSWIPLIKKQYRMEDKDVAGQFLQKNAYVRFER</sequence>
<evidence type="ECO:0000256" key="10">
    <source>
        <dbReference type="RuleBase" id="RU365097"/>
    </source>
</evidence>
<evidence type="ECO:0000256" key="2">
    <source>
        <dbReference type="ARBA" id="ARBA00007069"/>
    </source>
</evidence>
<dbReference type="GO" id="GO:0005886">
    <property type="term" value="C:plasma membrane"/>
    <property type="evidence" value="ECO:0007669"/>
    <property type="project" value="UniProtKB-SubCell"/>
</dbReference>
<evidence type="ECO:0000256" key="7">
    <source>
        <dbReference type="ARBA" id="ARBA00022989"/>
    </source>
</evidence>
<feature type="transmembrane region" description="Helical" evidence="9">
    <location>
        <begin position="127"/>
        <end position="149"/>
    </location>
</feature>
<comment type="function">
    <text evidence="10">Part of the binding-protein-dependent transport system for molybdenum; probably responsible for the translocation of the substrate across the membrane.</text>
</comment>
<evidence type="ECO:0000259" key="11">
    <source>
        <dbReference type="PROSITE" id="PS50928"/>
    </source>
</evidence>
<dbReference type="Pfam" id="PF00528">
    <property type="entry name" value="BPD_transp_1"/>
    <property type="match status" value="1"/>
</dbReference>
<dbReference type="Proteomes" id="UP000189933">
    <property type="component" value="Unassembled WGS sequence"/>
</dbReference>
<gene>
    <name evidence="12" type="ORF">SAMN02745885_01242</name>
</gene>
<feature type="transmembrane region" description="Helical" evidence="9">
    <location>
        <begin position="77"/>
        <end position="99"/>
    </location>
</feature>
<evidence type="ECO:0000256" key="4">
    <source>
        <dbReference type="ARBA" id="ARBA00022475"/>
    </source>
</evidence>
<dbReference type="CDD" id="cd06261">
    <property type="entry name" value="TM_PBP2"/>
    <property type="match status" value="1"/>
</dbReference>
<keyword evidence="5 10" id="KW-0500">Molybdenum</keyword>
<name>A0A1T4PE78_9FIRM</name>
<dbReference type="Gene3D" id="1.10.3720.10">
    <property type="entry name" value="MetI-like"/>
    <property type="match status" value="1"/>
</dbReference>
<keyword evidence="7 9" id="KW-1133">Transmembrane helix</keyword>
<dbReference type="AlphaFoldDB" id="A0A1T4PE78"/>
<dbReference type="SUPFAM" id="SSF161098">
    <property type="entry name" value="MetI-like"/>
    <property type="match status" value="1"/>
</dbReference>
<evidence type="ECO:0000313" key="13">
    <source>
        <dbReference type="Proteomes" id="UP000189933"/>
    </source>
</evidence>
<feature type="transmembrane region" description="Helical" evidence="9">
    <location>
        <begin position="47"/>
        <end position="71"/>
    </location>
</feature>
<evidence type="ECO:0000256" key="1">
    <source>
        <dbReference type="ARBA" id="ARBA00004651"/>
    </source>
</evidence>
<accession>A0A1T4PE78</accession>
<dbReference type="GO" id="GO:0015098">
    <property type="term" value="F:molybdate ion transmembrane transporter activity"/>
    <property type="evidence" value="ECO:0007669"/>
    <property type="project" value="UniProtKB-UniRule"/>
</dbReference>
<evidence type="ECO:0000256" key="5">
    <source>
        <dbReference type="ARBA" id="ARBA00022505"/>
    </source>
</evidence>
<dbReference type="InterPro" id="IPR000515">
    <property type="entry name" value="MetI-like"/>
</dbReference>
<dbReference type="PROSITE" id="PS50928">
    <property type="entry name" value="ABC_TM1"/>
    <property type="match status" value="1"/>
</dbReference>
<feature type="transmembrane region" description="Helical" evidence="9">
    <location>
        <begin position="188"/>
        <end position="210"/>
    </location>
</feature>
<dbReference type="OrthoDB" id="9795403at2"/>
<evidence type="ECO:0000313" key="12">
    <source>
        <dbReference type="EMBL" id="SJZ89854.1"/>
    </source>
</evidence>
<proteinExistence type="inferred from homology"/>
<feature type="transmembrane region" description="Helical" evidence="9">
    <location>
        <begin position="15"/>
        <end position="35"/>
    </location>
</feature>
<dbReference type="PANTHER" id="PTHR30183">
    <property type="entry name" value="MOLYBDENUM TRANSPORT SYSTEM PERMEASE PROTEIN MODB"/>
    <property type="match status" value="1"/>
</dbReference>
<dbReference type="RefSeq" id="WP_078665322.1">
    <property type="nucleotide sequence ID" value="NZ_FUXM01000011.1"/>
</dbReference>
<comment type="subcellular location">
    <subcellularLocation>
        <location evidence="1 9">Cell membrane</location>
        <topology evidence="1 9">Multi-pass membrane protein</topology>
    </subcellularLocation>
</comment>
<evidence type="ECO:0000256" key="3">
    <source>
        <dbReference type="ARBA" id="ARBA00022448"/>
    </source>
</evidence>
<evidence type="ECO:0000256" key="9">
    <source>
        <dbReference type="RuleBase" id="RU363032"/>
    </source>
</evidence>
<evidence type="ECO:0000256" key="6">
    <source>
        <dbReference type="ARBA" id="ARBA00022692"/>
    </source>
</evidence>